<dbReference type="NCBIfam" id="NF047480">
    <property type="entry name" value="Lepto_Lp29"/>
    <property type="match status" value="1"/>
</dbReference>
<keyword evidence="1" id="KW-1133">Transmembrane helix</keyword>
<reference evidence="3" key="1">
    <citation type="journal article" date="2019" name="PLoS Negl. Trop. Dis.">
        <title>Revisiting the worldwide diversity of Leptospira species in the environment.</title>
        <authorList>
            <person name="Vincent A.T."/>
            <person name="Schiettekatte O."/>
            <person name="Bourhy P."/>
            <person name="Veyrier F.J."/>
            <person name="Picardeau M."/>
        </authorList>
    </citation>
    <scope>NUCLEOTIDE SEQUENCE [LARGE SCALE GENOMIC DNA]</scope>
    <source>
        <strain evidence="3">201702407</strain>
    </source>
</reference>
<dbReference type="Proteomes" id="UP000297422">
    <property type="component" value="Unassembled WGS sequence"/>
</dbReference>
<keyword evidence="3" id="KW-1185">Reference proteome</keyword>
<feature type="transmembrane region" description="Helical" evidence="1">
    <location>
        <begin position="179"/>
        <end position="202"/>
    </location>
</feature>
<organism evidence="2 3">
    <name type="scientific">Leptospira stimsonii</name>
    <dbReference type="NCBI Taxonomy" id="2202203"/>
    <lineage>
        <taxon>Bacteria</taxon>
        <taxon>Pseudomonadati</taxon>
        <taxon>Spirochaetota</taxon>
        <taxon>Spirochaetia</taxon>
        <taxon>Leptospirales</taxon>
        <taxon>Leptospiraceae</taxon>
        <taxon>Leptospira</taxon>
    </lineage>
</organism>
<evidence type="ECO:0008006" key="4">
    <source>
        <dbReference type="Google" id="ProtNLM"/>
    </source>
</evidence>
<protein>
    <recommendedName>
        <fullName evidence="4">Lipoprotein</fullName>
    </recommendedName>
</protein>
<sequence>MNKYWKRCVLILSILFLNNYCYSYFQIKDKPLFEKENSLPGSKKVIALVGFNDYEYVIKYINFRKSRITFNGSLTQGGSYRRPVRQIAAFSRSNKDFLNLFGIGKDLATIPFHEDYPKQIDYHMLANHKFIESEFSEKTSQSDMLYELVFASKYLKIQKDKIDYYVVAINYYPYQTSTALGWISMALTFFPSFVTFNLIPFVDHQKSYTKFLIYGKNLELLDELEISSSYLVFHSVWQNEKHPCFLYNREVLPGFRPQPACIWESNLKTGQDFVKEFIKEEASLSEQK</sequence>
<dbReference type="EMBL" id="RQGT01000140">
    <property type="protein sequence ID" value="TGM07877.1"/>
    <property type="molecule type" value="Genomic_DNA"/>
</dbReference>
<keyword evidence="1" id="KW-0472">Membrane</keyword>
<dbReference type="RefSeq" id="WP_135686775.1">
    <property type="nucleotide sequence ID" value="NZ_RQEQ01000064.1"/>
</dbReference>
<evidence type="ECO:0000313" key="3">
    <source>
        <dbReference type="Proteomes" id="UP000297422"/>
    </source>
</evidence>
<keyword evidence="1" id="KW-0812">Transmembrane</keyword>
<gene>
    <name evidence="2" type="ORF">EHQ90_23280</name>
</gene>
<comment type="caution">
    <text evidence="2">The sequence shown here is derived from an EMBL/GenBank/DDBJ whole genome shotgun (WGS) entry which is preliminary data.</text>
</comment>
<proteinExistence type="predicted"/>
<name>A0ABY2MU03_9LEPT</name>
<evidence type="ECO:0000313" key="2">
    <source>
        <dbReference type="EMBL" id="TGM07877.1"/>
    </source>
</evidence>
<accession>A0ABY2MU03</accession>
<evidence type="ECO:0000256" key="1">
    <source>
        <dbReference type="SAM" id="Phobius"/>
    </source>
</evidence>